<dbReference type="InterPro" id="IPR020449">
    <property type="entry name" value="Tscrpt_reg_AraC-type_HTH"/>
</dbReference>
<organism evidence="4 5">
    <name type="scientific">Bacteriovorax stolpii</name>
    <name type="common">Bdellovibrio stolpii</name>
    <dbReference type="NCBI Taxonomy" id="960"/>
    <lineage>
        <taxon>Bacteria</taxon>
        <taxon>Pseudomonadati</taxon>
        <taxon>Bdellovibrionota</taxon>
        <taxon>Bacteriovoracia</taxon>
        <taxon>Bacteriovoracales</taxon>
        <taxon>Bacteriovoracaceae</taxon>
        <taxon>Bacteriovorax</taxon>
    </lineage>
</organism>
<evidence type="ECO:0000313" key="4">
    <source>
        <dbReference type="EMBL" id="AUN99369.1"/>
    </source>
</evidence>
<dbReference type="PROSITE" id="PS01124">
    <property type="entry name" value="HTH_ARAC_FAMILY_2"/>
    <property type="match status" value="1"/>
</dbReference>
<sequence>MKKKSPVVLKNFHRSQVGRAQRFIRSHFTEELTLKKIAQEAGSSAFHFGRIFMSYTGETTFSYLRRIRMSNALRMLQEDNECPVTEIALSIGYETPSAFNKAFKQQFNLSPSDFRNQGKEEQNKLIYSLSISQTNEEMLMNLNLTEKPEIITREATHFLHVKKAGIFAEVAMPAWYAMFPLIESVQKTDIKEFLGTSIMDMKTQDESSMFYSAGVALVAKPKTVPKGMEYTKITEGKYARFILTGPYPGVWPAFEKIFRILIEKRIKLRDGACIENYLNDPNVTPEHELITELLVPVE</sequence>
<dbReference type="EMBL" id="CP025704">
    <property type="protein sequence ID" value="AUN99369.1"/>
    <property type="molecule type" value="Genomic_DNA"/>
</dbReference>
<dbReference type="Gene3D" id="3.20.80.10">
    <property type="entry name" value="Regulatory factor, effector binding domain"/>
    <property type="match status" value="1"/>
</dbReference>
<dbReference type="AlphaFoldDB" id="A0A2K9NV28"/>
<dbReference type="PRINTS" id="PR00032">
    <property type="entry name" value="HTHARAC"/>
</dbReference>
<keyword evidence="3" id="KW-0804">Transcription</keyword>
<dbReference type="InterPro" id="IPR010499">
    <property type="entry name" value="AraC_E-bd"/>
</dbReference>
<name>A0A2K9NV28_BACTC</name>
<dbReference type="SMART" id="SM00871">
    <property type="entry name" value="AraC_E_bind"/>
    <property type="match status" value="1"/>
</dbReference>
<protein>
    <submittedName>
        <fullName evidence="4">Uncharacterized protein</fullName>
    </submittedName>
</protein>
<accession>A0A2K9NV28</accession>
<proteinExistence type="predicted"/>
<dbReference type="RefSeq" id="WP_102244660.1">
    <property type="nucleotide sequence ID" value="NZ_CP025704.1"/>
</dbReference>
<dbReference type="SMART" id="SM00342">
    <property type="entry name" value="HTH_ARAC"/>
    <property type="match status" value="1"/>
</dbReference>
<evidence type="ECO:0000313" key="5">
    <source>
        <dbReference type="Proteomes" id="UP000235584"/>
    </source>
</evidence>
<keyword evidence="2" id="KW-0238">DNA-binding</keyword>
<dbReference type="InterPro" id="IPR018060">
    <property type="entry name" value="HTH_AraC"/>
</dbReference>
<dbReference type="InterPro" id="IPR018062">
    <property type="entry name" value="HTH_AraC-typ_CS"/>
</dbReference>
<dbReference type="PANTHER" id="PTHR40055:SF1">
    <property type="entry name" value="TRANSCRIPTIONAL REGULATOR YGIV-RELATED"/>
    <property type="match status" value="1"/>
</dbReference>
<dbReference type="SUPFAM" id="SSF46689">
    <property type="entry name" value="Homeodomain-like"/>
    <property type="match status" value="2"/>
</dbReference>
<dbReference type="GO" id="GO:0003700">
    <property type="term" value="F:DNA-binding transcription factor activity"/>
    <property type="evidence" value="ECO:0007669"/>
    <property type="project" value="InterPro"/>
</dbReference>
<dbReference type="GO" id="GO:0043565">
    <property type="term" value="F:sequence-specific DNA binding"/>
    <property type="evidence" value="ECO:0007669"/>
    <property type="project" value="InterPro"/>
</dbReference>
<keyword evidence="1" id="KW-0805">Transcription regulation</keyword>
<dbReference type="OrthoDB" id="282744at2"/>
<dbReference type="PROSITE" id="PS00041">
    <property type="entry name" value="HTH_ARAC_FAMILY_1"/>
    <property type="match status" value="1"/>
</dbReference>
<dbReference type="Pfam" id="PF06445">
    <property type="entry name" value="GyrI-like"/>
    <property type="match status" value="1"/>
</dbReference>
<keyword evidence="5" id="KW-1185">Reference proteome</keyword>
<dbReference type="SUPFAM" id="SSF55136">
    <property type="entry name" value="Probable bacterial effector-binding domain"/>
    <property type="match status" value="1"/>
</dbReference>
<dbReference type="InterPro" id="IPR050908">
    <property type="entry name" value="SmbC-like"/>
</dbReference>
<dbReference type="KEGG" id="bsto:C0V70_14900"/>
<dbReference type="Proteomes" id="UP000235584">
    <property type="component" value="Chromosome"/>
</dbReference>
<evidence type="ECO:0000256" key="1">
    <source>
        <dbReference type="ARBA" id="ARBA00023015"/>
    </source>
</evidence>
<dbReference type="InterPro" id="IPR009057">
    <property type="entry name" value="Homeodomain-like_sf"/>
</dbReference>
<dbReference type="Gene3D" id="1.10.10.60">
    <property type="entry name" value="Homeodomain-like"/>
    <property type="match status" value="2"/>
</dbReference>
<dbReference type="PANTHER" id="PTHR40055">
    <property type="entry name" value="TRANSCRIPTIONAL REGULATOR YGIV-RELATED"/>
    <property type="match status" value="1"/>
</dbReference>
<dbReference type="InterPro" id="IPR011256">
    <property type="entry name" value="Reg_factor_effector_dom_sf"/>
</dbReference>
<evidence type="ECO:0000256" key="3">
    <source>
        <dbReference type="ARBA" id="ARBA00023163"/>
    </source>
</evidence>
<dbReference type="InterPro" id="IPR029442">
    <property type="entry name" value="GyrI-like"/>
</dbReference>
<dbReference type="Pfam" id="PF12833">
    <property type="entry name" value="HTH_18"/>
    <property type="match status" value="1"/>
</dbReference>
<gene>
    <name evidence="4" type="ORF">C0V70_14900</name>
</gene>
<reference evidence="4 5" key="1">
    <citation type="submission" date="2018-01" db="EMBL/GenBank/DDBJ databases">
        <title>Complete genome sequence of Bacteriovorax stolpii DSM12778.</title>
        <authorList>
            <person name="Tang B."/>
            <person name="Chang J."/>
        </authorList>
    </citation>
    <scope>NUCLEOTIDE SEQUENCE [LARGE SCALE GENOMIC DNA]</scope>
    <source>
        <strain evidence="4 5">DSM 12778</strain>
    </source>
</reference>
<evidence type="ECO:0000256" key="2">
    <source>
        <dbReference type="ARBA" id="ARBA00023125"/>
    </source>
</evidence>